<organism evidence="8 9">
    <name type="scientific">Streblomastix strix</name>
    <dbReference type="NCBI Taxonomy" id="222440"/>
    <lineage>
        <taxon>Eukaryota</taxon>
        <taxon>Metamonada</taxon>
        <taxon>Preaxostyla</taxon>
        <taxon>Oxymonadida</taxon>
        <taxon>Streblomastigidae</taxon>
        <taxon>Streblomastix</taxon>
    </lineage>
</organism>
<dbReference type="PROSITE" id="PS50011">
    <property type="entry name" value="PROTEIN_KINASE_DOM"/>
    <property type="match status" value="1"/>
</dbReference>
<evidence type="ECO:0000256" key="2">
    <source>
        <dbReference type="ARBA" id="ARBA00022679"/>
    </source>
</evidence>
<dbReference type="Gene3D" id="2.60.120.920">
    <property type="match status" value="1"/>
</dbReference>
<gene>
    <name evidence="8" type="ORF">EZS28_008828</name>
</gene>
<keyword evidence="5" id="KW-0067">ATP-binding</keyword>
<reference evidence="8 9" key="1">
    <citation type="submission" date="2019-03" db="EMBL/GenBank/DDBJ databases">
        <title>Single cell metagenomics reveals metabolic interactions within the superorganism composed of flagellate Streblomastix strix and complex community of Bacteroidetes bacteria on its surface.</title>
        <authorList>
            <person name="Treitli S.C."/>
            <person name="Kolisko M."/>
            <person name="Husnik F."/>
            <person name="Keeling P."/>
            <person name="Hampl V."/>
        </authorList>
    </citation>
    <scope>NUCLEOTIDE SEQUENCE [LARGE SCALE GENOMIC DNA]</scope>
    <source>
        <strain evidence="8">ST1C</strain>
    </source>
</reference>
<dbReference type="AlphaFoldDB" id="A0A5J4WKX6"/>
<evidence type="ECO:0000256" key="3">
    <source>
        <dbReference type="ARBA" id="ARBA00022741"/>
    </source>
</evidence>
<protein>
    <recommendedName>
        <fullName evidence="1">non-specific serine/threonine protein kinase</fullName>
        <ecNumber evidence="1">2.7.11.1</ecNumber>
    </recommendedName>
</protein>
<dbReference type="EC" id="2.7.11.1" evidence="1"/>
<keyword evidence="2" id="KW-0808">Transferase</keyword>
<dbReference type="Gene3D" id="1.10.510.10">
    <property type="entry name" value="Transferase(Phosphotransferase) domain 1"/>
    <property type="match status" value="1"/>
</dbReference>
<dbReference type="InterPro" id="IPR008266">
    <property type="entry name" value="Tyr_kinase_AS"/>
</dbReference>
<feature type="region of interest" description="Disordered" evidence="6">
    <location>
        <begin position="246"/>
        <end position="287"/>
    </location>
</feature>
<feature type="domain" description="Protein kinase" evidence="7">
    <location>
        <begin position="1"/>
        <end position="216"/>
    </location>
</feature>
<dbReference type="SUPFAM" id="SSF49899">
    <property type="entry name" value="Concanavalin A-like lectins/glucanases"/>
    <property type="match status" value="1"/>
</dbReference>
<comment type="caution">
    <text evidence="8">The sequence shown here is derived from an EMBL/GenBank/DDBJ whole genome shotgun (WGS) entry which is preliminary data.</text>
</comment>
<dbReference type="Proteomes" id="UP000324800">
    <property type="component" value="Unassembled WGS sequence"/>
</dbReference>
<dbReference type="InterPro" id="IPR050660">
    <property type="entry name" value="NEK_Ser/Thr_kinase"/>
</dbReference>
<evidence type="ECO:0000313" key="8">
    <source>
        <dbReference type="EMBL" id="KAA6395644.1"/>
    </source>
</evidence>
<dbReference type="OrthoDB" id="5337378at2759"/>
<dbReference type="PROSITE" id="PS00109">
    <property type="entry name" value="PROTEIN_KINASE_TYR"/>
    <property type="match status" value="1"/>
</dbReference>
<dbReference type="InterPro" id="IPR043136">
    <property type="entry name" value="B30.2/SPRY_sf"/>
</dbReference>
<dbReference type="InterPro" id="IPR011009">
    <property type="entry name" value="Kinase-like_dom_sf"/>
</dbReference>
<dbReference type="GO" id="GO:0005524">
    <property type="term" value="F:ATP binding"/>
    <property type="evidence" value="ECO:0007669"/>
    <property type="project" value="UniProtKB-KW"/>
</dbReference>
<feature type="compositionally biased region" description="Low complexity" evidence="6">
    <location>
        <begin position="246"/>
        <end position="262"/>
    </location>
</feature>
<accession>A0A5J4WKX6</accession>
<evidence type="ECO:0000256" key="6">
    <source>
        <dbReference type="SAM" id="MobiDB-lite"/>
    </source>
</evidence>
<dbReference type="PANTHER" id="PTHR43671:SF13">
    <property type="entry name" value="SERINE_THREONINE-PROTEIN KINASE NEK2"/>
    <property type="match status" value="1"/>
</dbReference>
<evidence type="ECO:0000256" key="4">
    <source>
        <dbReference type="ARBA" id="ARBA00022777"/>
    </source>
</evidence>
<dbReference type="InterPro" id="IPR000719">
    <property type="entry name" value="Prot_kinase_dom"/>
</dbReference>
<evidence type="ECO:0000259" key="7">
    <source>
        <dbReference type="PROSITE" id="PS50011"/>
    </source>
</evidence>
<evidence type="ECO:0000256" key="1">
    <source>
        <dbReference type="ARBA" id="ARBA00012513"/>
    </source>
</evidence>
<proteinExistence type="predicted"/>
<keyword evidence="4 8" id="KW-0418">Kinase</keyword>
<feature type="compositionally biased region" description="Basic and acidic residues" evidence="6">
    <location>
        <begin position="264"/>
        <end position="287"/>
    </location>
</feature>
<dbReference type="InterPro" id="IPR013320">
    <property type="entry name" value="ConA-like_dom_sf"/>
</dbReference>
<dbReference type="SUPFAM" id="SSF56112">
    <property type="entry name" value="Protein kinase-like (PK-like)"/>
    <property type="match status" value="1"/>
</dbReference>
<dbReference type="Pfam" id="PF00069">
    <property type="entry name" value="Pkinase"/>
    <property type="match status" value="1"/>
</dbReference>
<evidence type="ECO:0000313" key="9">
    <source>
        <dbReference type="Proteomes" id="UP000324800"/>
    </source>
</evidence>
<dbReference type="PANTHER" id="PTHR43671">
    <property type="entry name" value="SERINE/THREONINE-PROTEIN KINASE NEK"/>
    <property type="match status" value="1"/>
</dbReference>
<sequence>MDYRWPDDKKWADEEVALIQKLSSPYTMNIINTFVENNEMFIFMEYQEGGDIRKVITELQKLPEKERLIRVWTILAQLTRSVDYIHTQGYSHLDLRPSNIFMNEDGSIRLGIFGNVQEILNREWSSTLTPSSKLDSRTDIFSMSIIGFELLTGKYPFQSASEIATIEKIKNGETSKLPQYVTHEMNELVMSMMDHDPSKRPKIKQILEQETIQIYIRMFEEKQIAWSKVQTLTDVINKLKQNNEQQQEVQHQQQQTEEQQTEQQEEHQQQQEEQPKEEQKQPEQKVKAIKIKEKKTSKSFFDFLWPWIPSPPTTPDPSDPNSLIIEYINLLLISPSIDHGIINEKTFTRSNINEKIDCTVTVDPSITQGIVYFEVVFRRNDLYYTSMGIADSSVKFGPNQSPLEFEYGGKTVGYWSNHGLLHHSGSYIIGNAGYRCEQRVGAEIDMNERRITFFVEDEEQPVYVTGIPQSVRFWAYIHSPNSQFRVTRFERRSQSVSKGVQGSRSLEWGKEWMNEYEQYSVKKELEKEDYKNQEIQQTTKKNNE</sequence>
<keyword evidence="3" id="KW-0547">Nucleotide-binding</keyword>
<dbReference type="GO" id="GO:0004674">
    <property type="term" value="F:protein serine/threonine kinase activity"/>
    <property type="evidence" value="ECO:0007669"/>
    <property type="project" value="UniProtKB-EC"/>
</dbReference>
<name>A0A5J4WKX6_9EUKA</name>
<dbReference type="EMBL" id="SNRW01001629">
    <property type="protein sequence ID" value="KAA6395644.1"/>
    <property type="molecule type" value="Genomic_DNA"/>
</dbReference>
<evidence type="ECO:0000256" key="5">
    <source>
        <dbReference type="ARBA" id="ARBA00022840"/>
    </source>
</evidence>